<reference evidence="4 5" key="1">
    <citation type="journal article" date="2023" name="Commun. Biol.">
        <title>Genome analysis of Parmales, the sister group of diatoms, reveals the evolutionary specialization of diatoms from phago-mixotrophs to photoautotrophs.</title>
        <authorList>
            <person name="Ban H."/>
            <person name="Sato S."/>
            <person name="Yoshikawa S."/>
            <person name="Yamada K."/>
            <person name="Nakamura Y."/>
            <person name="Ichinomiya M."/>
            <person name="Sato N."/>
            <person name="Blanc-Mathieu R."/>
            <person name="Endo H."/>
            <person name="Kuwata A."/>
            <person name="Ogata H."/>
        </authorList>
    </citation>
    <scope>NUCLEOTIDE SEQUENCE [LARGE SCALE GENOMIC DNA]</scope>
</reference>
<name>A0ABQ6MD52_9STRA</name>
<accession>A0ABQ6MD52</accession>
<dbReference type="EMBL" id="BRYB01002695">
    <property type="protein sequence ID" value="GMI24130.1"/>
    <property type="molecule type" value="Genomic_DNA"/>
</dbReference>
<sequence>MKSQVPRLLLAFLLSLPIVTRSSSWSLRPLQHAASSFRGVASSTMSPPTRDTPGTASAAADAVASVSRGAPSSSPFIDPTPPLSRARALLVAVATAVRPSAGSSVCVLAEDWEELASDALVNKESLDALVDSCRALAMGDVEGGGKGERTDPQWKPDSATAAMLKRSGGEGAAGAASRADVMLWSGSFGNECQGAKVPAVKARGFIPTPPRRIAELLMDSARVKSYNQMSLGRSDVAVFQAGIDSSTKALGKGETKVVCNRTKPPLTSKVLTFNTLMHARELEGGEYIVVSRAVAPEQEATAKELKSEILLGVNVLVPVDGGCELTSVTHVDSPLVPSALAKSVGTKGARDFVLSMREMAAKDGGRQ</sequence>
<comment type="caution">
    <text evidence="4">The sequence shown here is derived from an EMBL/GenBank/DDBJ whole genome shotgun (WGS) entry which is preliminary data.</text>
</comment>
<feature type="chain" id="PRO_5046341656" description="START domain-containing protein" evidence="2">
    <location>
        <begin position="25"/>
        <end position="367"/>
    </location>
</feature>
<evidence type="ECO:0000313" key="4">
    <source>
        <dbReference type="EMBL" id="GMI24130.1"/>
    </source>
</evidence>
<dbReference type="Proteomes" id="UP001165060">
    <property type="component" value="Unassembled WGS sequence"/>
</dbReference>
<dbReference type="SUPFAM" id="SSF55961">
    <property type="entry name" value="Bet v1-like"/>
    <property type="match status" value="1"/>
</dbReference>
<dbReference type="InterPro" id="IPR002913">
    <property type="entry name" value="START_lipid-bd_dom"/>
</dbReference>
<protein>
    <recommendedName>
        <fullName evidence="3">START domain-containing protein</fullName>
    </recommendedName>
</protein>
<dbReference type="Gene3D" id="3.30.530.20">
    <property type="match status" value="1"/>
</dbReference>
<evidence type="ECO:0000259" key="3">
    <source>
        <dbReference type="Pfam" id="PF01852"/>
    </source>
</evidence>
<gene>
    <name evidence="4" type="ORF">TeGR_g15128</name>
</gene>
<feature type="compositionally biased region" description="Low complexity" evidence="1">
    <location>
        <begin position="56"/>
        <end position="67"/>
    </location>
</feature>
<feature type="region of interest" description="Disordered" evidence="1">
    <location>
        <begin position="38"/>
        <end position="79"/>
    </location>
</feature>
<dbReference type="Pfam" id="PF01852">
    <property type="entry name" value="START"/>
    <property type="match status" value="1"/>
</dbReference>
<dbReference type="InterPro" id="IPR023393">
    <property type="entry name" value="START-like_dom_sf"/>
</dbReference>
<organism evidence="4 5">
    <name type="scientific">Tetraparma gracilis</name>
    <dbReference type="NCBI Taxonomy" id="2962635"/>
    <lineage>
        <taxon>Eukaryota</taxon>
        <taxon>Sar</taxon>
        <taxon>Stramenopiles</taxon>
        <taxon>Ochrophyta</taxon>
        <taxon>Bolidophyceae</taxon>
        <taxon>Parmales</taxon>
        <taxon>Triparmaceae</taxon>
        <taxon>Tetraparma</taxon>
    </lineage>
</organism>
<proteinExistence type="predicted"/>
<feature type="compositionally biased region" description="Polar residues" evidence="1">
    <location>
        <begin position="41"/>
        <end position="55"/>
    </location>
</feature>
<keyword evidence="5" id="KW-1185">Reference proteome</keyword>
<evidence type="ECO:0000313" key="5">
    <source>
        <dbReference type="Proteomes" id="UP001165060"/>
    </source>
</evidence>
<feature type="domain" description="START" evidence="3">
    <location>
        <begin position="197"/>
        <end position="356"/>
    </location>
</feature>
<evidence type="ECO:0000256" key="2">
    <source>
        <dbReference type="SAM" id="SignalP"/>
    </source>
</evidence>
<keyword evidence="2" id="KW-0732">Signal</keyword>
<evidence type="ECO:0000256" key="1">
    <source>
        <dbReference type="SAM" id="MobiDB-lite"/>
    </source>
</evidence>
<feature type="signal peptide" evidence="2">
    <location>
        <begin position="1"/>
        <end position="24"/>
    </location>
</feature>